<reference evidence="2" key="1">
    <citation type="journal article" date="2021" name="Nat. Commun.">
        <title>Genetic determinants of endophytism in the Arabidopsis root mycobiome.</title>
        <authorList>
            <person name="Mesny F."/>
            <person name="Miyauchi S."/>
            <person name="Thiergart T."/>
            <person name="Pickel B."/>
            <person name="Atanasova L."/>
            <person name="Karlsson M."/>
            <person name="Huettel B."/>
            <person name="Barry K.W."/>
            <person name="Haridas S."/>
            <person name="Chen C."/>
            <person name="Bauer D."/>
            <person name="Andreopoulos W."/>
            <person name="Pangilinan J."/>
            <person name="LaButti K."/>
            <person name="Riley R."/>
            <person name="Lipzen A."/>
            <person name="Clum A."/>
            <person name="Drula E."/>
            <person name="Henrissat B."/>
            <person name="Kohler A."/>
            <person name="Grigoriev I.V."/>
            <person name="Martin F.M."/>
            <person name="Hacquard S."/>
        </authorList>
    </citation>
    <scope>NUCLEOTIDE SEQUENCE</scope>
    <source>
        <strain evidence="2">MPI-CAGE-AT-0016</strain>
    </source>
</reference>
<protein>
    <submittedName>
        <fullName evidence="2">Uncharacterized protein</fullName>
    </submittedName>
</protein>
<keyword evidence="3" id="KW-1185">Reference proteome</keyword>
<dbReference type="AlphaFoldDB" id="A0A8K0X6W2"/>
<name>A0A8K0X6W2_9PEZI</name>
<sequence>MVRAQRPETLHEGLSRRNIRFPIFPGVLKLQTARPATSWMSDAIQIPTRATTRHLPKEIKDICKDLGMKDWEAVNQYFTRFGVMAGDRCQGDITTPLAGVNPLARATNEESVVKFFDRHLGDVVEKAVAMIAKSDADSDGKELDRIFSKTLHGKLSSRPERNVPMTFANDDELTHFTNMVASRNSDIRASKLSKKGASSEAGIISSPLKWAGRPDGQIGFEGLSDTNPPQTTKRKPVFQVDAEDDVDDQESFETFTSSMCTEHKAFGRLDEVGLKAGYGRRPTRTAPPQGPVTRSRNELANILAQEYGARSSFNTGTQRIITQLAAYAILCDNKHGIAFDANVLALVVFDDAKRGRRMSKDDRIQLGDDVTLGVINIRKTPRDIVLTTLLGFVVEAIVMSLQRQGQDCSRERLLELTTKFMEDHPDLAKILCTDTVSTEAEETEAEEAEAMETEATEMEETMD</sequence>
<evidence type="ECO:0000256" key="1">
    <source>
        <dbReference type="SAM" id="MobiDB-lite"/>
    </source>
</evidence>
<dbReference type="EMBL" id="JAGPXD010000002">
    <property type="protein sequence ID" value="KAH7369283.1"/>
    <property type="molecule type" value="Genomic_DNA"/>
</dbReference>
<dbReference type="OrthoDB" id="10577709at2759"/>
<accession>A0A8K0X6W2</accession>
<proteinExistence type="predicted"/>
<gene>
    <name evidence="2" type="ORF">B0T11DRAFT_296801</name>
</gene>
<organism evidence="2 3">
    <name type="scientific">Plectosphaerella cucumerina</name>
    <dbReference type="NCBI Taxonomy" id="40658"/>
    <lineage>
        <taxon>Eukaryota</taxon>
        <taxon>Fungi</taxon>
        <taxon>Dikarya</taxon>
        <taxon>Ascomycota</taxon>
        <taxon>Pezizomycotina</taxon>
        <taxon>Sordariomycetes</taxon>
        <taxon>Hypocreomycetidae</taxon>
        <taxon>Glomerellales</taxon>
        <taxon>Plectosphaerellaceae</taxon>
        <taxon>Plectosphaerella</taxon>
    </lineage>
</organism>
<evidence type="ECO:0000313" key="3">
    <source>
        <dbReference type="Proteomes" id="UP000813385"/>
    </source>
</evidence>
<feature type="compositionally biased region" description="Acidic residues" evidence="1">
    <location>
        <begin position="439"/>
        <end position="463"/>
    </location>
</feature>
<feature type="region of interest" description="Disordered" evidence="1">
    <location>
        <begin position="438"/>
        <end position="463"/>
    </location>
</feature>
<dbReference type="Proteomes" id="UP000813385">
    <property type="component" value="Unassembled WGS sequence"/>
</dbReference>
<evidence type="ECO:0000313" key="2">
    <source>
        <dbReference type="EMBL" id="KAH7369283.1"/>
    </source>
</evidence>
<comment type="caution">
    <text evidence="2">The sequence shown here is derived from an EMBL/GenBank/DDBJ whole genome shotgun (WGS) entry which is preliminary data.</text>
</comment>